<organism evidence="3 4">
    <name type="scientific">Echinicola arenosa</name>
    <dbReference type="NCBI Taxonomy" id="2774144"/>
    <lineage>
        <taxon>Bacteria</taxon>
        <taxon>Pseudomonadati</taxon>
        <taxon>Bacteroidota</taxon>
        <taxon>Cytophagia</taxon>
        <taxon>Cytophagales</taxon>
        <taxon>Cyclobacteriaceae</taxon>
        <taxon>Echinicola</taxon>
    </lineage>
</organism>
<accession>A0ABR9ASB1</accession>
<dbReference type="Gene3D" id="3.60.21.70">
    <property type="entry name" value="PhoD-like phosphatase"/>
    <property type="match status" value="1"/>
</dbReference>
<feature type="domain" description="PhoD-like phosphatase metallophosphatase" evidence="2">
    <location>
        <begin position="357"/>
        <end position="666"/>
    </location>
</feature>
<keyword evidence="4" id="KW-1185">Reference proteome</keyword>
<keyword evidence="1" id="KW-0732">Signal</keyword>
<dbReference type="Proteomes" id="UP000647133">
    <property type="component" value="Unassembled WGS sequence"/>
</dbReference>
<dbReference type="RefSeq" id="WP_192011649.1">
    <property type="nucleotide sequence ID" value="NZ_JACYTQ010000008.1"/>
</dbReference>
<dbReference type="EMBL" id="JACYTQ010000008">
    <property type="protein sequence ID" value="MBD8490773.1"/>
    <property type="molecule type" value="Genomic_DNA"/>
</dbReference>
<evidence type="ECO:0000313" key="4">
    <source>
        <dbReference type="Proteomes" id="UP000647133"/>
    </source>
</evidence>
<dbReference type="InterPro" id="IPR029052">
    <property type="entry name" value="Metallo-depent_PP-like"/>
</dbReference>
<protein>
    <submittedName>
        <fullName evidence="3">Alkaline phosphatase D family protein</fullName>
    </submittedName>
</protein>
<dbReference type="SUPFAM" id="SSF56300">
    <property type="entry name" value="Metallo-dependent phosphatases"/>
    <property type="match status" value="1"/>
</dbReference>
<evidence type="ECO:0000313" key="3">
    <source>
        <dbReference type="EMBL" id="MBD8490773.1"/>
    </source>
</evidence>
<proteinExistence type="predicted"/>
<name>A0ABR9ASB1_9BACT</name>
<comment type="caution">
    <text evidence="3">The sequence shown here is derived from an EMBL/GenBank/DDBJ whole genome shotgun (WGS) entry which is preliminary data.</text>
</comment>
<evidence type="ECO:0000256" key="1">
    <source>
        <dbReference type="SAM" id="SignalP"/>
    </source>
</evidence>
<gene>
    <name evidence="3" type="ORF">IFO69_18625</name>
</gene>
<dbReference type="InterPro" id="IPR018946">
    <property type="entry name" value="PhoD-like_MPP"/>
</dbReference>
<feature type="chain" id="PRO_5046383829" evidence="1">
    <location>
        <begin position="24"/>
        <end position="871"/>
    </location>
</feature>
<dbReference type="InterPro" id="IPR038607">
    <property type="entry name" value="PhoD-like_sf"/>
</dbReference>
<dbReference type="PANTHER" id="PTHR43606:SF2">
    <property type="entry name" value="ALKALINE PHOSPHATASE FAMILY PROTEIN (AFU_ORTHOLOGUE AFUA_5G03860)"/>
    <property type="match status" value="1"/>
</dbReference>
<feature type="signal peptide" evidence="1">
    <location>
        <begin position="1"/>
        <end position="23"/>
    </location>
</feature>
<dbReference type="InterPro" id="IPR052900">
    <property type="entry name" value="Phospholipid_Metab_Enz"/>
</dbReference>
<sequence>MKRRKSLKIMALGALTPSMGLLSSPLTNIKNVIDKNTSLHFESDWQLWPNMDWVGPEYWGNRLQDWKLQDGRVLCQVAGPNRTLHCLTTQATQEIGTLETSIDFQINQDLPVSDKNYVGIRLGITGKFDDYRSAAVHGKGFDIGLTTSGKLKVGNELTAIQHDLGEEFTLTVSCSANHTPTLNISLLSKSGVSIATAESQKLSQEQLAGNIALVANIQDDYKEIQESTIAASFGDWKISGSKLISSSEHEYGPICFAQYTLNKGTLKLTSQLTPVEKVAGHQVKFEIKEGENWKEMGSTEVEPMSRTVHFRQENWPYQEAAPYRIQLQLPIKGETRYYTYEGTISAEPKDQDEVKTAVFSCNCDYGFPDAEVAPHVACHKPDLALFVGDQFYEGTGGFGIQTSPVDKAALDYLRKWYMFGWSYREVFRHIPCAIIPDDHDVYHGNIWGEAGKAADISGSWGAPAQDSGGYKMAPKWVNMVQKCQTSHLPDPYDPTPVQRGIEVYYTEWVYGGISFAILEDRKWKSAPKHVLPEEADIWNGWIRNPDFDIKKHRVKDAQLLGDRQLAFLDDWAQNWSEDVQMKSLVTQTIFNTVATLPVEAKDDSVVPKLEVPEAGKYVLGDEIKGDMDSNGWPQDGRDRVVDKIRKCFAFHIAGDQHLASFTQYGIDQHGDGGFAFAGPALNNIWPRRWWPPVSNPESHSENNPVYTGDFEDGFGNKMTVKAVANPRLTHREPAIVYDRATGYGIVTFNKKDRTITTECWPKYVHPLKNPAGQYAGWPITVSQEDNYGRKAAAWLPEVKVNGLNNPVVEIIEEKSGDSLYCLAIKGNTFAPKVFAKGTYTIKVKDSNSGKVLEKKGIKANSQSKGTLMFSA</sequence>
<evidence type="ECO:0000259" key="2">
    <source>
        <dbReference type="Pfam" id="PF09423"/>
    </source>
</evidence>
<reference evidence="3 4" key="1">
    <citation type="submission" date="2020-09" db="EMBL/GenBank/DDBJ databases">
        <title>Echinicola sp. CAU 1574 isolated from sand of Sido Beach.</title>
        <authorList>
            <person name="Kim W."/>
        </authorList>
    </citation>
    <scope>NUCLEOTIDE SEQUENCE [LARGE SCALE GENOMIC DNA]</scope>
    <source>
        <strain evidence="3 4">CAU 1574</strain>
    </source>
</reference>
<dbReference type="PANTHER" id="PTHR43606">
    <property type="entry name" value="PHOSPHATASE, PUTATIVE (AFU_ORTHOLOGUE AFUA_6G08710)-RELATED"/>
    <property type="match status" value="1"/>
</dbReference>
<dbReference type="Pfam" id="PF09423">
    <property type="entry name" value="PhoD"/>
    <property type="match status" value="1"/>
</dbReference>